<sequence>MNSTFSREMYKKLEILFWYCGVHVKLTQKEYEQNTSLDTSKDISNSTILYIDFNNKTIESGNDSNSTYEQTSTSDSSQFDTANETNSICTIERQTDASLIQIKDHKTRVAVSIKILRFFIRIILKVIPILQISNYFLSKYNVKLELMNPNVPVENDTISLLKICDDNEKKMKTLSTTKIPLRVQIFYNLKNYTMIELSSMELFKNEVMKRVNDEFENCPDSPYNQLLIETNFNESIRNKLSRIENNDDIENTPDYQSTPISNEKIHKYNRNFNTFEINPFSPLYVIHE</sequence>
<protein>
    <submittedName>
        <fullName evidence="2">Uncharacterized protein</fullName>
    </submittedName>
</protein>
<feature type="compositionally biased region" description="Low complexity" evidence="1">
    <location>
        <begin position="70"/>
        <end position="81"/>
    </location>
</feature>
<dbReference type="AlphaFoldDB" id="A0A177ASA3"/>
<name>A0A177ASA3_9BILA</name>
<keyword evidence="3" id="KW-1185">Reference proteome</keyword>
<organism evidence="2 3">
    <name type="scientific">Intoshia linei</name>
    <dbReference type="NCBI Taxonomy" id="1819745"/>
    <lineage>
        <taxon>Eukaryota</taxon>
        <taxon>Metazoa</taxon>
        <taxon>Spiralia</taxon>
        <taxon>Lophotrochozoa</taxon>
        <taxon>Mesozoa</taxon>
        <taxon>Orthonectida</taxon>
        <taxon>Rhopaluridae</taxon>
        <taxon>Intoshia</taxon>
    </lineage>
</organism>
<evidence type="ECO:0000313" key="2">
    <source>
        <dbReference type="EMBL" id="OAF64271.1"/>
    </source>
</evidence>
<feature type="region of interest" description="Disordered" evidence="1">
    <location>
        <begin position="62"/>
        <end position="81"/>
    </location>
</feature>
<dbReference type="EMBL" id="LWCA01001970">
    <property type="protein sequence ID" value="OAF64271.1"/>
    <property type="molecule type" value="Genomic_DNA"/>
</dbReference>
<evidence type="ECO:0000313" key="3">
    <source>
        <dbReference type="Proteomes" id="UP000078046"/>
    </source>
</evidence>
<comment type="caution">
    <text evidence="2">The sequence shown here is derived from an EMBL/GenBank/DDBJ whole genome shotgun (WGS) entry which is preliminary data.</text>
</comment>
<dbReference type="Proteomes" id="UP000078046">
    <property type="component" value="Unassembled WGS sequence"/>
</dbReference>
<evidence type="ECO:0000256" key="1">
    <source>
        <dbReference type="SAM" id="MobiDB-lite"/>
    </source>
</evidence>
<reference evidence="2 3" key="1">
    <citation type="submission" date="2016-04" db="EMBL/GenBank/DDBJ databases">
        <title>The genome of Intoshia linei affirms orthonectids as highly simplified spiralians.</title>
        <authorList>
            <person name="Mikhailov K.V."/>
            <person name="Slusarev G.S."/>
            <person name="Nikitin M.A."/>
            <person name="Logacheva M.D."/>
            <person name="Penin A."/>
            <person name="Aleoshin V."/>
            <person name="Panchin Y.V."/>
        </authorList>
    </citation>
    <scope>NUCLEOTIDE SEQUENCE [LARGE SCALE GENOMIC DNA]</scope>
    <source>
        <strain evidence="2">Intl2013</strain>
        <tissue evidence="2">Whole animal</tissue>
    </source>
</reference>
<accession>A0A177ASA3</accession>
<gene>
    <name evidence="2" type="ORF">A3Q56_08027</name>
</gene>
<proteinExistence type="predicted"/>